<dbReference type="KEGG" id="bbel:109465277"/>
<feature type="region of interest" description="Disordered" evidence="1">
    <location>
        <begin position="75"/>
        <end position="98"/>
    </location>
</feature>
<evidence type="ECO:0000313" key="2">
    <source>
        <dbReference type="Proteomes" id="UP000515135"/>
    </source>
</evidence>
<accession>A0A6P4XMZ7</accession>
<dbReference type="OrthoDB" id="7249367at2759"/>
<dbReference type="GeneID" id="109465277"/>
<dbReference type="PANTHER" id="PTHR13333:SF5">
    <property type="entry name" value="M-AAA PROTEASE-INTERACTING PROTEIN 1, MITOCHONDRIAL"/>
    <property type="match status" value="1"/>
</dbReference>
<evidence type="ECO:0000313" key="3">
    <source>
        <dbReference type="RefSeq" id="XP_019618015.1"/>
    </source>
</evidence>
<dbReference type="RefSeq" id="XP_019618015.1">
    <property type="nucleotide sequence ID" value="XM_019762456.1"/>
</dbReference>
<dbReference type="GO" id="GO:0032979">
    <property type="term" value="P:protein insertion into mitochondrial inner membrane from matrix"/>
    <property type="evidence" value="ECO:0007669"/>
    <property type="project" value="TreeGrafter"/>
</dbReference>
<dbReference type="GO" id="GO:0005743">
    <property type="term" value="C:mitochondrial inner membrane"/>
    <property type="evidence" value="ECO:0007669"/>
    <property type="project" value="TreeGrafter"/>
</dbReference>
<name>A0A6P4XMZ7_BRABE</name>
<dbReference type="Proteomes" id="UP000515135">
    <property type="component" value="Unplaced"/>
</dbReference>
<dbReference type="PANTHER" id="PTHR13333">
    <property type="entry name" value="M-AAA PROTEASE-INTERACTING PROTEIN 1, MITOCHONDRIAL"/>
    <property type="match status" value="1"/>
</dbReference>
<gene>
    <name evidence="3" type="primary">LOC109465277</name>
</gene>
<reference evidence="3" key="1">
    <citation type="submission" date="2025-08" db="UniProtKB">
        <authorList>
            <consortium name="RefSeq"/>
        </authorList>
    </citation>
    <scope>IDENTIFICATION</scope>
    <source>
        <tissue evidence="3">Gonad</tissue>
    </source>
</reference>
<keyword evidence="2" id="KW-1185">Reference proteome</keyword>
<feature type="compositionally biased region" description="Basic and acidic residues" evidence="1">
    <location>
        <begin position="84"/>
        <end position="93"/>
    </location>
</feature>
<dbReference type="AlphaFoldDB" id="A0A6P4XMZ7"/>
<dbReference type="GO" id="GO:0043022">
    <property type="term" value="F:ribosome binding"/>
    <property type="evidence" value="ECO:0007669"/>
    <property type="project" value="TreeGrafter"/>
</dbReference>
<sequence>MAAASLVGRRIFGFCNLLPQSFLLSSLNHGRSSQNILQICGRSFSQGQRYSRAIICRRTSQICCPSQPAVFSARHFSSPGSEEGPSKPEKPENKPTPTVQVIGIPSPLRWIRNKVYFWLIQIYFDPEFTYAGFISGAKQALVVISEKLSQCNFEGLDQLISKEALPAVRDKCTSLSLSQREGLRVDKEDIMITFPQDVAIYYDEGGRKFVDVMVRFWYLSKARWHPMEDDPEGIKIFKVPRIEGMEGREEDKKILTCNYEFHREFTPGVTADWTVTKVQHWKLLE</sequence>
<protein>
    <submittedName>
        <fullName evidence="3">M-AAA protease-interacting protein 1, mitochondrial-like</fullName>
    </submittedName>
</protein>
<proteinExistence type="predicted"/>
<organism evidence="2 3">
    <name type="scientific">Branchiostoma belcheri</name>
    <name type="common">Amphioxus</name>
    <dbReference type="NCBI Taxonomy" id="7741"/>
    <lineage>
        <taxon>Eukaryota</taxon>
        <taxon>Metazoa</taxon>
        <taxon>Chordata</taxon>
        <taxon>Cephalochordata</taxon>
        <taxon>Leptocardii</taxon>
        <taxon>Amphioxiformes</taxon>
        <taxon>Branchiostomatidae</taxon>
        <taxon>Branchiostoma</taxon>
    </lineage>
</organism>
<evidence type="ECO:0000256" key="1">
    <source>
        <dbReference type="SAM" id="MobiDB-lite"/>
    </source>
</evidence>